<feature type="region of interest" description="Disordered" evidence="1">
    <location>
        <begin position="43"/>
        <end position="62"/>
    </location>
</feature>
<evidence type="ECO:0000256" key="1">
    <source>
        <dbReference type="SAM" id="MobiDB-lite"/>
    </source>
</evidence>
<accession>A0A512BRD7</accession>
<evidence type="ECO:0000313" key="3">
    <source>
        <dbReference type="Proteomes" id="UP000321085"/>
    </source>
</evidence>
<evidence type="ECO:0000313" key="2">
    <source>
        <dbReference type="EMBL" id="GEO14502.1"/>
    </source>
</evidence>
<keyword evidence="3" id="KW-1185">Reference proteome</keyword>
<dbReference type="AlphaFoldDB" id="A0A512BRD7"/>
<comment type="caution">
    <text evidence="2">The sequence shown here is derived from an EMBL/GenBank/DDBJ whole genome shotgun (WGS) entry which is preliminary data.</text>
</comment>
<gene>
    <name evidence="2" type="ORF">MAE02_21980</name>
</gene>
<dbReference type="Proteomes" id="UP000321085">
    <property type="component" value="Unassembled WGS sequence"/>
</dbReference>
<dbReference type="EMBL" id="BJYU01000024">
    <property type="protein sequence ID" value="GEO14502.1"/>
    <property type="molecule type" value="Genomic_DNA"/>
</dbReference>
<proteinExistence type="predicted"/>
<protein>
    <submittedName>
        <fullName evidence="2">Uncharacterized protein</fullName>
    </submittedName>
</protein>
<organism evidence="2 3">
    <name type="scientific">Microvirga aerophila</name>
    <dbReference type="NCBI Taxonomy" id="670291"/>
    <lineage>
        <taxon>Bacteria</taxon>
        <taxon>Pseudomonadati</taxon>
        <taxon>Pseudomonadota</taxon>
        <taxon>Alphaproteobacteria</taxon>
        <taxon>Hyphomicrobiales</taxon>
        <taxon>Methylobacteriaceae</taxon>
        <taxon>Microvirga</taxon>
    </lineage>
</organism>
<reference evidence="2 3" key="1">
    <citation type="submission" date="2019-07" db="EMBL/GenBank/DDBJ databases">
        <title>Whole genome shotgun sequence of Microvirga aerophila NBRC 106136.</title>
        <authorList>
            <person name="Hosoyama A."/>
            <person name="Uohara A."/>
            <person name="Ohji S."/>
            <person name="Ichikawa N."/>
        </authorList>
    </citation>
    <scope>NUCLEOTIDE SEQUENCE [LARGE SCALE GENOMIC DNA]</scope>
    <source>
        <strain evidence="2 3">NBRC 106136</strain>
    </source>
</reference>
<name>A0A512BRD7_9HYPH</name>
<sequence length="90" mass="9402">MQKADGVAFGIVGPEGVGADELGKTIRLMRIGSANGAHLMQDDGDARLGDLPGGFRPGKASADDVDRFESAFHSAHGNGLSREQPAINWL</sequence>